<feature type="region of interest" description="Disordered" evidence="8">
    <location>
        <begin position="88"/>
        <end position="107"/>
    </location>
</feature>
<dbReference type="OrthoDB" id="63267at2759"/>
<dbReference type="CDD" id="cd05123">
    <property type="entry name" value="STKc_AGC"/>
    <property type="match status" value="1"/>
</dbReference>
<feature type="compositionally biased region" description="Basic and acidic residues" evidence="8">
    <location>
        <begin position="304"/>
        <end position="315"/>
    </location>
</feature>
<feature type="region of interest" description="Disordered" evidence="8">
    <location>
        <begin position="57"/>
        <end position="82"/>
    </location>
</feature>
<evidence type="ECO:0000256" key="5">
    <source>
        <dbReference type="ARBA" id="ARBA00022777"/>
    </source>
</evidence>
<evidence type="ECO:0000313" key="12">
    <source>
        <dbReference type="Proteomes" id="UP000054561"/>
    </source>
</evidence>
<dbReference type="InterPro" id="IPR011009">
    <property type="entry name" value="Kinase-like_dom_sf"/>
</dbReference>
<protein>
    <submittedName>
        <fullName evidence="11">Rac-beta serine/threonine protein kinase AGC/PKB</fullName>
    </submittedName>
</protein>
<dbReference type="GeneID" id="24268097"/>
<evidence type="ECO:0000259" key="9">
    <source>
        <dbReference type="PROSITE" id="PS50011"/>
    </source>
</evidence>
<dbReference type="PROSITE" id="PS51285">
    <property type="entry name" value="AGC_KINASE_CTER"/>
    <property type="match status" value="1"/>
</dbReference>
<dbReference type="OMA" id="MGHIRLT"/>
<keyword evidence="6 7" id="KW-0067">ATP-binding</keyword>
<dbReference type="FunFam" id="1.10.510.10:FF:000048">
    <property type="entry name" value="Protein kinase C"/>
    <property type="match status" value="1"/>
</dbReference>
<dbReference type="RefSeq" id="XP_012335829.1">
    <property type="nucleotide sequence ID" value="XM_012480406.1"/>
</dbReference>
<dbReference type="Gene3D" id="1.10.510.10">
    <property type="entry name" value="Transferase(Phosphotransferase) domain 1"/>
    <property type="match status" value="1"/>
</dbReference>
<feature type="region of interest" description="Disordered" evidence="8">
    <location>
        <begin position="300"/>
        <end position="321"/>
    </location>
</feature>
<organism evidence="11 12">
    <name type="scientific">Plasmodium fragile</name>
    <dbReference type="NCBI Taxonomy" id="5857"/>
    <lineage>
        <taxon>Eukaryota</taxon>
        <taxon>Sar</taxon>
        <taxon>Alveolata</taxon>
        <taxon>Apicomplexa</taxon>
        <taxon>Aconoidasida</taxon>
        <taxon>Haemosporida</taxon>
        <taxon>Plasmodiidae</taxon>
        <taxon>Plasmodium</taxon>
        <taxon>Plasmodium (Plasmodium)</taxon>
    </lineage>
</organism>
<feature type="domain" description="Protein kinase" evidence="9">
    <location>
        <begin position="391"/>
        <end position="648"/>
    </location>
</feature>
<dbReference type="InterPro" id="IPR000719">
    <property type="entry name" value="Prot_kinase_dom"/>
</dbReference>
<keyword evidence="5 11" id="KW-0418">Kinase</keyword>
<dbReference type="SMART" id="SM00220">
    <property type="entry name" value="S_TKc"/>
    <property type="match status" value="1"/>
</dbReference>
<dbReference type="Pfam" id="PF00069">
    <property type="entry name" value="Pkinase"/>
    <property type="match status" value="1"/>
</dbReference>
<name>A0A0D9QKP8_PLAFR</name>
<keyword evidence="2" id="KW-0597">Phosphoprotein</keyword>
<feature type="compositionally biased region" description="Basic and acidic residues" evidence="8">
    <location>
        <begin position="88"/>
        <end position="97"/>
    </location>
</feature>
<accession>A0A0D9QKP8</accession>
<dbReference type="InterPro" id="IPR045270">
    <property type="entry name" value="STKc_AGC"/>
</dbReference>
<dbReference type="EMBL" id="KQ001672">
    <property type="protein sequence ID" value="KJP87615.1"/>
    <property type="molecule type" value="Genomic_DNA"/>
</dbReference>
<dbReference type="PROSITE" id="PS50011">
    <property type="entry name" value="PROTEIN_KINASE_DOM"/>
    <property type="match status" value="1"/>
</dbReference>
<feature type="compositionally biased region" description="Low complexity" evidence="8">
    <location>
        <begin position="98"/>
        <end position="107"/>
    </location>
</feature>
<keyword evidence="1 11" id="KW-0723">Serine/threonine-protein kinase</keyword>
<dbReference type="SUPFAM" id="SSF56112">
    <property type="entry name" value="Protein kinase-like (PK-like)"/>
    <property type="match status" value="1"/>
</dbReference>
<reference evidence="11 12" key="1">
    <citation type="submission" date="2014-03" db="EMBL/GenBank/DDBJ databases">
        <title>The Genome Sequence of Plasmodium fragile nilgiri.</title>
        <authorList>
            <consortium name="The Broad Institute Genomics Platform"/>
            <consortium name="The Broad Institute Genome Sequencing Center for Infectious Disease"/>
            <person name="Neafsey D."/>
            <person name="Duraisingh M."/>
            <person name="Young S.K."/>
            <person name="Zeng Q."/>
            <person name="Gargeya S."/>
            <person name="Abouelleil A."/>
            <person name="Alvarado L."/>
            <person name="Chapman S.B."/>
            <person name="Gainer-Dewar J."/>
            <person name="Goldberg J."/>
            <person name="Griggs A."/>
            <person name="Gujja S."/>
            <person name="Hansen M."/>
            <person name="Howarth C."/>
            <person name="Imamovic A."/>
            <person name="Larimer J."/>
            <person name="Pearson M."/>
            <person name="Poon T.W."/>
            <person name="Priest M."/>
            <person name="Roberts A."/>
            <person name="Saif S."/>
            <person name="Shea T."/>
            <person name="Sykes S."/>
            <person name="Wortman J."/>
            <person name="Nusbaum C."/>
            <person name="Birren B."/>
        </authorList>
    </citation>
    <scope>NUCLEOTIDE SEQUENCE [LARGE SCALE GENOMIC DNA]</scope>
    <source>
        <strain evidence="12">nilgiri</strain>
    </source>
</reference>
<evidence type="ECO:0000256" key="3">
    <source>
        <dbReference type="ARBA" id="ARBA00022679"/>
    </source>
</evidence>
<evidence type="ECO:0000259" key="10">
    <source>
        <dbReference type="PROSITE" id="PS51285"/>
    </source>
</evidence>
<feature type="binding site" evidence="7">
    <location>
        <position position="420"/>
    </location>
    <ligand>
        <name>ATP</name>
        <dbReference type="ChEBI" id="CHEBI:30616"/>
    </ligand>
</feature>
<dbReference type="GO" id="GO:0004674">
    <property type="term" value="F:protein serine/threonine kinase activity"/>
    <property type="evidence" value="ECO:0007669"/>
    <property type="project" value="UniProtKB-KW"/>
</dbReference>
<sequence>MSHMKFFKYFSERNRQNNNAPPESSCGMSFHKKRFRKYLNFLITRTKGKSKKIITNKKNDMEKKEQIEGEKNGCIPPIENNNTKQKSLKMDQNENHSNHSNHSNNANNANILKKKNFNELFASSKNFKMSKHSNCLMNKAAPRNSVERTKLFKLNYNYHNKKRGYLLKIPFLKKNNCKSQEIDDFMQMNTTAGLEFSTDAEMNNYKNQVDKYTCSHSYGNGIFCKMYSKGANSQMSKNMYGQDMDMFSDNMYFYAKTILEAEDREKLHKQKSATPANKAEAAKSPKFKGFKSTYWTFRRSAKNRPREEEESHQGDDLAANTNGNVCYKDNMANVTNFAPINKKDKNNQIFKLNDDCLFLHDEFEKQKTGKLRKTLSLSYGRRKKSLRPDNFTFLKVIGRGSYGKVLLVRHTQNNKLYAMKILRKENIISRNQLEHTKIERNVLKCVSHPFIVKLYYAFQTSRKLYFILEYCPGGELFFHLSKMKELTEEAAIFYMAEIILALQYLHKLNIIYRDVKPENVLLDEMGHIRLTDFGLSKEGISDNNSATSLCGTPEYLAPEIIDQCGHGKAVDWWSLGIMLYEMLTGRLPFNSSSRAVLFERIKHENLRYPRSLSPDAVDLLKKLFEKNPKKRLGSGATDAEEIKNHPFFKNVNWGDVLNKKVKPPFKPPLFDQVDVQNFDKEFLCMPLRYSDKFDSNPVALKSQKSYMIKGFNYSLYD</sequence>
<evidence type="ECO:0000256" key="4">
    <source>
        <dbReference type="ARBA" id="ARBA00022741"/>
    </source>
</evidence>
<dbReference type="AlphaFoldDB" id="A0A0D9QKP8"/>
<keyword evidence="3" id="KW-0808">Transferase</keyword>
<feature type="compositionally biased region" description="Basic and acidic residues" evidence="8">
    <location>
        <begin position="57"/>
        <end position="71"/>
    </location>
</feature>
<proteinExistence type="predicted"/>
<evidence type="ECO:0000256" key="2">
    <source>
        <dbReference type="ARBA" id="ARBA00022553"/>
    </source>
</evidence>
<keyword evidence="12" id="KW-1185">Reference proteome</keyword>
<dbReference type="Proteomes" id="UP000054561">
    <property type="component" value="Unassembled WGS sequence"/>
</dbReference>
<evidence type="ECO:0000256" key="7">
    <source>
        <dbReference type="PROSITE-ProRule" id="PRU10141"/>
    </source>
</evidence>
<evidence type="ECO:0000256" key="8">
    <source>
        <dbReference type="SAM" id="MobiDB-lite"/>
    </source>
</evidence>
<gene>
    <name evidence="11" type="ORF">AK88_02783</name>
</gene>
<dbReference type="InterPro" id="IPR000961">
    <property type="entry name" value="AGC-kinase_C"/>
</dbReference>
<dbReference type="PROSITE" id="PS00107">
    <property type="entry name" value="PROTEIN_KINASE_ATP"/>
    <property type="match status" value="1"/>
</dbReference>
<dbReference type="PANTHER" id="PTHR24351">
    <property type="entry name" value="RIBOSOMAL PROTEIN S6 KINASE"/>
    <property type="match status" value="1"/>
</dbReference>
<dbReference type="Gene3D" id="3.30.200.20">
    <property type="entry name" value="Phosphorylase Kinase, domain 1"/>
    <property type="match status" value="1"/>
</dbReference>
<feature type="domain" description="AGC-kinase C-terminal" evidence="10">
    <location>
        <begin position="649"/>
        <end position="717"/>
    </location>
</feature>
<dbReference type="GO" id="GO:0005524">
    <property type="term" value="F:ATP binding"/>
    <property type="evidence" value="ECO:0007669"/>
    <property type="project" value="UniProtKB-UniRule"/>
</dbReference>
<dbReference type="VEuPathDB" id="PlasmoDB:AK88_02783"/>
<dbReference type="InterPro" id="IPR017441">
    <property type="entry name" value="Protein_kinase_ATP_BS"/>
</dbReference>
<evidence type="ECO:0000256" key="1">
    <source>
        <dbReference type="ARBA" id="ARBA00022527"/>
    </source>
</evidence>
<dbReference type="PROSITE" id="PS00108">
    <property type="entry name" value="PROTEIN_KINASE_ST"/>
    <property type="match status" value="1"/>
</dbReference>
<dbReference type="InterPro" id="IPR008271">
    <property type="entry name" value="Ser/Thr_kinase_AS"/>
</dbReference>
<dbReference type="FunFam" id="3.30.200.20:FF:000537">
    <property type="entry name" value="Non-specific serine/threonine protein kinase"/>
    <property type="match status" value="1"/>
</dbReference>
<dbReference type="SMART" id="SM00133">
    <property type="entry name" value="S_TK_X"/>
    <property type="match status" value="1"/>
</dbReference>
<keyword evidence="4 7" id="KW-0547">Nucleotide-binding</keyword>
<evidence type="ECO:0000256" key="6">
    <source>
        <dbReference type="ARBA" id="ARBA00022840"/>
    </source>
</evidence>
<evidence type="ECO:0000313" key="11">
    <source>
        <dbReference type="EMBL" id="KJP87615.1"/>
    </source>
</evidence>